<accession>A0A3G9KAH8</accession>
<evidence type="ECO:0000256" key="2">
    <source>
        <dbReference type="SAM" id="Phobius"/>
    </source>
</evidence>
<feature type="compositionally biased region" description="Polar residues" evidence="1">
    <location>
        <begin position="1"/>
        <end position="14"/>
    </location>
</feature>
<keyword evidence="4" id="KW-1185">Reference proteome</keyword>
<keyword evidence="2" id="KW-0472">Membrane</keyword>
<keyword evidence="2" id="KW-0812">Transmembrane</keyword>
<protein>
    <submittedName>
        <fullName evidence="3">Uncharacterized protein</fullName>
    </submittedName>
</protein>
<proteinExistence type="predicted"/>
<evidence type="ECO:0000256" key="1">
    <source>
        <dbReference type="SAM" id="MobiDB-lite"/>
    </source>
</evidence>
<sequence>MSQRSPFNKRNQPQTEDEKKSSSGITRKSPTKAKPVREAASSVRVVAKKKNPDGSTSTAGMTKEEKKEVRRAEREEEDIFNSLTNAMLKADELYTSRRRMWWVFLGLGLVFVVAAFASGYIGAPDGSNMYDLSTTGGVLSVVSLVLAYVFIITSLVYEWMKIRPIRNEKQDKVTSLSPKKRRAMLADLYEADERKRAEKKSAK</sequence>
<feature type="compositionally biased region" description="Basic and acidic residues" evidence="1">
    <location>
        <begin position="62"/>
        <end position="74"/>
    </location>
</feature>
<dbReference type="GeneID" id="88849698"/>
<dbReference type="RefSeq" id="WP_126423198.1">
    <property type="nucleotide sequence ID" value="NZ_AP019367.1"/>
</dbReference>
<dbReference type="EMBL" id="AP019367">
    <property type="protein sequence ID" value="BBH50970.1"/>
    <property type="molecule type" value="Genomic_DNA"/>
</dbReference>
<organism evidence="3 4">
    <name type="scientific">Parolsenella catena</name>
    <dbReference type="NCBI Taxonomy" id="2003188"/>
    <lineage>
        <taxon>Bacteria</taxon>
        <taxon>Bacillati</taxon>
        <taxon>Actinomycetota</taxon>
        <taxon>Coriobacteriia</taxon>
        <taxon>Coriobacteriales</taxon>
        <taxon>Atopobiaceae</taxon>
        <taxon>Parolsenella</taxon>
    </lineage>
</organism>
<keyword evidence="2" id="KW-1133">Transmembrane helix</keyword>
<name>A0A3G9KAH8_9ACTN</name>
<reference evidence="4" key="1">
    <citation type="submission" date="2018-11" db="EMBL/GenBank/DDBJ databases">
        <title>Comparative genomics of Parolsenella catena and Libanicoccus massiliensis: Reclassification of Libanicoccus massiliensis as Parolsenella massiliensis comb. nov.</title>
        <authorList>
            <person name="Sakamoto M."/>
            <person name="Ikeyama N."/>
            <person name="Murakami T."/>
            <person name="Mori H."/>
            <person name="Yuki M."/>
            <person name="Ohkuma M."/>
        </authorList>
    </citation>
    <scope>NUCLEOTIDE SEQUENCE [LARGE SCALE GENOMIC DNA]</scope>
    <source>
        <strain evidence="4">JCM 31932</strain>
    </source>
</reference>
<gene>
    <name evidence="3" type="ORF">Pcatena_15570</name>
</gene>
<feature type="transmembrane region" description="Helical" evidence="2">
    <location>
        <begin position="101"/>
        <end position="123"/>
    </location>
</feature>
<dbReference type="Proteomes" id="UP000273154">
    <property type="component" value="Chromosome"/>
</dbReference>
<feature type="region of interest" description="Disordered" evidence="1">
    <location>
        <begin position="1"/>
        <end position="75"/>
    </location>
</feature>
<evidence type="ECO:0000313" key="4">
    <source>
        <dbReference type="Proteomes" id="UP000273154"/>
    </source>
</evidence>
<dbReference type="KEGG" id="pcat:Pcatena_15570"/>
<evidence type="ECO:0000313" key="3">
    <source>
        <dbReference type="EMBL" id="BBH50970.1"/>
    </source>
</evidence>
<dbReference type="AlphaFoldDB" id="A0A3G9KAH8"/>
<dbReference type="OrthoDB" id="3186394at2"/>
<feature type="transmembrane region" description="Helical" evidence="2">
    <location>
        <begin position="135"/>
        <end position="157"/>
    </location>
</feature>